<comment type="caution">
    <text evidence="4">The sequence shown here is derived from an EMBL/GenBank/DDBJ whole genome shotgun (WGS) entry which is preliminary data.</text>
</comment>
<dbReference type="NCBIfam" id="TIGR04018">
    <property type="entry name" value="Bthiol_YpdA"/>
    <property type="match status" value="1"/>
</dbReference>
<evidence type="ECO:0000256" key="2">
    <source>
        <dbReference type="ARBA" id="ARBA00022630"/>
    </source>
</evidence>
<dbReference type="AlphaFoldDB" id="A0A927CE39"/>
<dbReference type="InterPro" id="IPR050097">
    <property type="entry name" value="Ferredoxin-NADP_redctase_2"/>
</dbReference>
<evidence type="ECO:0000256" key="1">
    <source>
        <dbReference type="ARBA" id="ARBA00001974"/>
    </source>
</evidence>
<gene>
    <name evidence="4" type="primary">ypdA</name>
    <name evidence="4" type="ORF">IDH45_23670</name>
</gene>
<evidence type="ECO:0000313" key="4">
    <source>
        <dbReference type="EMBL" id="MBD2864983.1"/>
    </source>
</evidence>
<accession>A0A927CE39</accession>
<dbReference type="GO" id="GO:0016491">
    <property type="term" value="F:oxidoreductase activity"/>
    <property type="evidence" value="ECO:0007669"/>
    <property type="project" value="UniProtKB-KW"/>
</dbReference>
<keyword evidence="3" id="KW-0560">Oxidoreductase</keyword>
<dbReference type="EMBL" id="JACXJA010000036">
    <property type="protein sequence ID" value="MBD2864983.1"/>
    <property type="molecule type" value="Genomic_DNA"/>
</dbReference>
<dbReference type="Proteomes" id="UP000639396">
    <property type="component" value="Unassembled WGS sequence"/>
</dbReference>
<dbReference type="InterPro" id="IPR036188">
    <property type="entry name" value="FAD/NAD-bd_sf"/>
</dbReference>
<dbReference type="RefSeq" id="WP_190930608.1">
    <property type="nucleotide sequence ID" value="NZ_JACXJA010000036.1"/>
</dbReference>
<dbReference type="PRINTS" id="PR00469">
    <property type="entry name" value="PNDRDTASEII"/>
</dbReference>
<evidence type="ECO:0000313" key="5">
    <source>
        <dbReference type="Proteomes" id="UP000639396"/>
    </source>
</evidence>
<reference evidence="4" key="1">
    <citation type="submission" date="2020-09" db="EMBL/GenBank/DDBJ databases">
        <title>A novel bacterium of genus Paenibacillus, isolated from South China Sea.</title>
        <authorList>
            <person name="Huang H."/>
            <person name="Mo K."/>
            <person name="Hu Y."/>
        </authorList>
    </citation>
    <scope>NUCLEOTIDE SEQUENCE</scope>
    <source>
        <strain evidence="4">IB182363</strain>
    </source>
</reference>
<comment type="cofactor">
    <cofactor evidence="1">
        <name>FAD</name>
        <dbReference type="ChEBI" id="CHEBI:57692"/>
    </cofactor>
</comment>
<name>A0A927CE39_9BACL</name>
<sequence length="325" mass="36027">MEQVIIVGAGPCGLSAALELQRAGFDPLLIEKQSVVHSIYLYPTYMHFFSTPELLEIGGIPFSTPNEKPTRAEALNYYRNVALRANIRIRSYEQVTGIVRTDDGFRVTSLDKAGRAGSYEAKHVILATGYFDHPNMIGIPGEQLPKVSHFFREAHPYTGMKVAIIGGNNSAVDAAMELIRVGAEVTVVYRRDSISPSVKPWVRPLFDSMVTKGRIRMLFRSRVVAIEETHIVVESGDDTTELENDFVLALTGFRPDREFLQSAGIRMEGDPEKPLFDPETMKTNVPGLYLAGVIAAGADANEIFIETGRHHGVAITRHILQQRSE</sequence>
<dbReference type="Gene3D" id="3.50.50.60">
    <property type="entry name" value="FAD/NAD(P)-binding domain"/>
    <property type="match status" value="1"/>
</dbReference>
<keyword evidence="5" id="KW-1185">Reference proteome</keyword>
<dbReference type="InterPro" id="IPR023856">
    <property type="entry name" value="Bdr"/>
</dbReference>
<organism evidence="4 5">
    <name type="scientific">Paenibacillus oceani</name>
    <dbReference type="NCBI Taxonomy" id="2772510"/>
    <lineage>
        <taxon>Bacteria</taxon>
        <taxon>Bacillati</taxon>
        <taxon>Bacillota</taxon>
        <taxon>Bacilli</taxon>
        <taxon>Bacillales</taxon>
        <taxon>Paenibacillaceae</taxon>
        <taxon>Paenibacillus</taxon>
    </lineage>
</organism>
<dbReference type="PANTHER" id="PTHR48105">
    <property type="entry name" value="THIOREDOXIN REDUCTASE 1-RELATED-RELATED"/>
    <property type="match status" value="1"/>
</dbReference>
<dbReference type="PRINTS" id="PR00368">
    <property type="entry name" value="FADPNR"/>
</dbReference>
<protein>
    <submittedName>
        <fullName evidence="4">YpdA family putative bacillithiol disulfide reductase</fullName>
    </submittedName>
</protein>
<proteinExistence type="predicted"/>
<dbReference type="Pfam" id="PF13738">
    <property type="entry name" value="Pyr_redox_3"/>
    <property type="match status" value="1"/>
</dbReference>
<evidence type="ECO:0000256" key="3">
    <source>
        <dbReference type="ARBA" id="ARBA00023002"/>
    </source>
</evidence>
<dbReference type="SUPFAM" id="SSF51905">
    <property type="entry name" value="FAD/NAD(P)-binding domain"/>
    <property type="match status" value="1"/>
</dbReference>
<keyword evidence="2" id="KW-0285">Flavoprotein</keyword>